<proteinExistence type="predicted"/>
<reference evidence="1" key="1">
    <citation type="journal article" date="2015" name="Nature">
        <title>Complex archaea that bridge the gap between prokaryotes and eukaryotes.</title>
        <authorList>
            <person name="Spang A."/>
            <person name="Saw J.H."/>
            <person name="Jorgensen S.L."/>
            <person name="Zaremba-Niedzwiedzka K."/>
            <person name="Martijn J."/>
            <person name="Lind A.E."/>
            <person name="van Eijk R."/>
            <person name="Schleper C."/>
            <person name="Guy L."/>
            <person name="Ettema T.J."/>
        </authorList>
    </citation>
    <scope>NUCLEOTIDE SEQUENCE</scope>
</reference>
<protein>
    <submittedName>
        <fullName evidence="1">Uncharacterized protein</fullName>
    </submittedName>
</protein>
<dbReference type="AlphaFoldDB" id="A0A0F9E9P5"/>
<organism evidence="1">
    <name type="scientific">marine sediment metagenome</name>
    <dbReference type="NCBI Taxonomy" id="412755"/>
    <lineage>
        <taxon>unclassified sequences</taxon>
        <taxon>metagenomes</taxon>
        <taxon>ecological metagenomes</taxon>
    </lineage>
</organism>
<evidence type="ECO:0000313" key="1">
    <source>
        <dbReference type="EMBL" id="KKL62926.1"/>
    </source>
</evidence>
<name>A0A0F9E9P5_9ZZZZ</name>
<dbReference type="EMBL" id="LAZR01028335">
    <property type="protein sequence ID" value="KKL62926.1"/>
    <property type="molecule type" value="Genomic_DNA"/>
</dbReference>
<comment type="caution">
    <text evidence="1">The sequence shown here is derived from an EMBL/GenBank/DDBJ whole genome shotgun (WGS) entry which is preliminary data.</text>
</comment>
<gene>
    <name evidence="1" type="ORF">LCGC14_2180270</name>
</gene>
<sequence length="79" mass="8982">MDKQRLMELAGINEVKYASAGETWIVVNLEEGWPVGAYGPFQSEQEAQGYMRAYGEEQEMEQGDIDDIFSAIQVYPPEF</sequence>
<accession>A0A0F9E9P5</accession>